<evidence type="ECO:0000256" key="1">
    <source>
        <dbReference type="SAM" id="MobiDB-lite"/>
    </source>
</evidence>
<dbReference type="Proteomes" id="UP000230066">
    <property type="component" value="Unassembled WGS sequence"/>
</dbReference>
<sequence length="244" mass="26495">MDLRGSRIYGSPNENPKCASVSRQGLPGKEPQNPSGDVNLQARPVLGNITNNPEISERCLWPASRSKATTKPADTLTATALSPPRGFTKCLNGVQAPVPSREQSGCDVTIESGYGGSDTSFSSVSSYSCGILSRPCDFPDHALPNGPNCKRPRGEAQELTTYTTSTVKRPKASPLSPMREHHSPAQAKTKMSQKMTANLTGAPSNPSSHVILFGRLLLTGYNWRNFWPNADDRILPFPFWIDPR</sequence>
<feature type="region of interest" description="Disordered" evidence="1">
    <location>
        <begin position="166"/>
        <end position="188"/>
    </location>
</feature>
<reference evidence="2" key="1">
    <citation type="submission" date="2019-03" db="EMBL/GenBank/DDBJ databases">
        <title>Improved annotation for the trematode Fasciola hepatica.</title>
        <authorList>
            <person name="Choi Y.-J."/>
            <person name="Martin J."/>
            <person name="Mitreva M."/>
        </authorList>
    </citation>
    <scope>NUCLEOTIDE SEQUENCE [LARGE SCALE GENOMIC DNA]</scope>
</reference>
<organism evidence="2 3">
    <name type="scientific">Fasciola hepatica</name>
    <name type="common">Liver fluke</name>
    <dbReference type="NCBI Taxonomy" id="6192"/>
    <lineage>
        <taxon>Eukaryota</taxon>
        <taxon>Metazoa</taxon>
        <taxon>Spiralia</taxon>
        <taxon>Lophotrochozoa</taxon>
        <taxon>Platyhelminthes</taxon>
        <taxon>Trematoda</taxon>
        <taxon>Digenea</taxon>
        <taxon>Plagiorchiida</taxon>
        <taxon>Echinostomata</taxon>
        <taxon>Echinostomatoidea</taxon>
        <taxon>Fasciolidae</taxon>
        <taxon>Fasciola</taxon>
    </lineage>
</organism>
<accession>A0A2H1BWJ7</accession>
<feature type="region of interest" description="Disordered" evidence="1">
    <location>
        <begin position="1"/>
        <end position="41"/>
    </location>
</feature>
<evidence type="ECO:0000313" key="3">
    <source>
        <dbReference type="Proteomes" id="UP000230066"/>
    </source>
</evidence>
<evidence type="ECO:0000313" key="2">
    <source>
        <dbReference type="EMBL" id="THD20107.1"/>
    </source>
</evidence>
<dbReference type="EMBL" id="JXXN02005138">
    <property type="protein sequence ID" value="THD20107.1"/>
    <property type="molecule type" value="Genomic_DNA"/>
</dbReference>
<name>A0A2H1BWJ7_FASHE</name>
<proteinExistence type="predicted"/>
<dbReference type="AlphaFoldDB" id="A0A2H1BWJ7"/>
<gene>
    <name evidence="2" type="ORF">D915_009235</name>
</gene>
<comment type="caution">
    <text evidence="2">The sequence shown here is derived from an EMBL/GenBank/DDBJ whole genome shotgun (WGS) entry which is preliminary data.</text>
</comment>
<protein>
    <submittedName>
        <fullName evidence="2">Uncharacterized protein</fullName>
    </submittedName>
</protein>
<keyword evidence="3" id="KW-1185">Reference proteome</keyword>